<dbReference type="InterPro" id="IPR024618">
    <property type="entry name" value="DUF3857"/>
</dbReference>
<feature type="domain" description="DUF3857" evidence="2">
    <location>
        <begin position="64"/>
        <end position="218"/>
    </location>
</feature>
<keyword evidence="4" id="KW-1185">Reference proteome</keyword>
<evidence type="ECO:0000259" key="2">
    <source>
        <dbReference type="Pfam" id="PF12969"/>
    </source>
</evidence>
<organism evidence="3 4">
    <name type="scientific">Fontibacter flavus</name>
    <dbReference type="NCBI Taxonomy" id="654838"/>
    <lineage>
        <taxon>Bacteria</taxon>
        <taxon>Pseudomonadati</taxon>
        <taxon>Bacteroidota</taxon>
        <taxon>Cytophagia</taxon>
        <taxon>Cytophagales</taxon>
        <taxon>Cyclobacteriaceae</taxon>
        <taxon>Fontibacter</taxon>
    </lineage>
</organism>
<dbReference type="Proteomes" id="UP001589797">
    <property type="component" value="Unassembled WGS sequence"/>
</dbReference>
<gene>
    <name evidence="3" type="ORF">ACFFIP_09315</name>
</gene>
<evidence type="ECO:0000313" key="3">
    <source>
        <dbReference type="EMBL" id="MFC0262880.1"/>
    </source>
</evidence>
<evidence type="ECO:0000256" key="1">
    <source>
        <dbReference type="SAM" id="SignalP"/>
    </source>
</evidence>
<keyword evidence="1" id="KW-0732">Signal</keyword>
<proteinExistence type="predicted"/>
<name>A0ABV6FSM6_9BACT</name>
<dbReference type="Pfam" id="PF12969">
    <property type="entry name" value="DUF3857"/>
    <property type="match status" value="1"/>
</dbReference>
<evidence type="ECO:0000313" key="4">
    <source>
        <dbReference type="Proteomes" id="UP001589797"/>
    </source>
</evidence>
<comment type="caution">
    <text evidence="3">The sequence shown here is derived from an EMBL/GenBank/DDBJ whole genome shotgun (WGS) entry which is preliminary data.</text>
</comment>
<feature type="chain" id="PRO_5045848193" evidence="1">
    <location>
        <begin position="22"/>
        <end position="636"/>
    </location>
</feature>
<reference evidence="3 4" key="1">
    <citation type="submission" date="2024-09" db="EMBL/GenBank/DDBJ databases">
        <authorList>
            <person name="Sun Q."/>
            <person name="Mori K."/>
        </authorList>
    </citation>
    <scope>NUCLEOTIDE SEQUENCE [LARGE SCALE GENOMIC DNA]</scope>
    <source>
        <strain evidence="3 4">CCM 7650</strain>
    </source>
</reference>
<dbReference type="Gene3D" id="3.10.620.30">
    <property type="match status" value="1"/>
</dbReference>
<dbReference type="Gene3D" id="2.60.40.3140">
    <property type="match status" value="1"/>
</dbReference>
<dbReference type="Gene3D" id="2.60.120.1130">
    <property type="match status" value="1"/>
</dbReference>
<feature type="signal peptide" evidence="1">
    <location>
        <begin position="1"/>
        <end position="21"/>
    </location>
</feature>
<dbReference type="EMBL" id="JBHLWI010000027">
    <property type="protein sequence ID" value="MFC0262880.1"/>
    <property type="molecule type" value="Genomic_DNA"/>
</dbReference>
<dbReference type="RefSeq" id="WP_382387336.1">
    <property type="nucleotide sequence ID" value="NZ_JBHLWI010000027.1"/>
</dbReference>
<protein>
    <submittedName>
        <fullName evidence="3">DUF3857 domain-containing protein</fullName>
    </submittedName>
</protein>
<sequence>MVKKSFLSFTLLLSIISFVQAQEIIYGRYTQKEIDLKEVEFEPEADAVILGEMSTSKIEIPEMESVVTRRLKILKPSGIKYGTVTIPFYHGAEGWVRVSKVKAQITNYKDGEQKTIALKDSDFFNVDTRNGWKEIRFTLPDVQEGSIIEYEYTKLDKRLTVLEGWVFQNPLPTLLSVYSIEIPGTLNYRVLSQGEQATKHRFDARKDGTYKWILTDLRSFSEEPYMSHYMDYLEKIEFQLAGYGFRSSTNVFSTWVDLAKFLMNIEEMRSYAKPNKANAEKIQEMIIERDSQLETAKVFYKYVLDNFEYNGYSGIVADDHIKRLFETKKGARPDINMLLLAYLTQNGIEAYPLLISSKGNGRSNIVDSPFADQFNQLILAVIADGKVYYVDATSKHVPFGYLPVAFHVDKGFLLKDKESGLIPMSVTHRSGIQQAVTIKLENTGNLISESSIRFLEYDAIDFDTNLAKSTEEEVKKESFQLDGETIIDFTLSAREEPRKAFDVKLKKSFGEFGGDLLFIQPFQYNRWAENPFKAESRTFPVDFYHTFLDNYTSIIEIPEGYELDDYPEEASLMLPGGLFVFNYKISSLDGMVKVNATLDLKANMLPALLYADLKYFMEVVTSKLKEPVVLKKISQP</sequence>
<accession>A0ABV6FSM6</accession>